<dbReference type="SMART" id="SM00347">
    <property type="entry name" value="HTH_MARR"/>
    <property type="match status" value="1"/>
</dbReference>
<dbReference type="Gene3D" id="1.10.10.10">
    <property type="entry name" value="Winged helix-like DNA-binding domain superfamily/Winged helix DNA-binding domain"/>
    <property type="match status" value="1"/>
</dbReference>
<dbReference type="PANTHER" id="PTHR35790:SF4">
    <property type="entry name" value="HTH-TYPE TRANSCRIPTIONAL REGULATOR PCHR"/>
    <property type="match status" value="1"/>
</dbReference>
<dbReference type="Pfam" id="PF12802">
    <property type="entry name" value="MarR_2"/>
    <property type="match status" value="1"/>
</dbReference>
<reference evidence="5 6" key="1">
    <citation type="submission" date="2021-02" db="EMBL/GenBank/DDBJ databases">
        <title>Lysobacter arenosi sp. nov., isolated from soil of gangwondo yeongwol, south Korea.</title>
        <authorList>
            <person name="Kim K.R."/>
            <person name="Kim K.H."/>
            <person name="Jeon C.O."/>
        </authorList>
    </citation>
    <scope>NUCLEOTIDE SEQUENCE [LARGE SCALE GENOMIC DNA]</scope>
    <source>
        <strain evidence="5 6">R7</strain>
    </source>
</reference>
<sequence length="170" mass="19300">MNDPTPVQRPTRPLAGPDHAQLDLEHFLPYRLSVLSNRVSGTIARIYTERFALSITEWRVMAVLGRYPDLSANEVAQRTAMDKVAVSRAVARLLEAGRLQREIHGDDRRRSVLRLSEAGYGIYDEVAPLALEFERRLLQGIDDAERALLFRLLDRLDELELRADAEQPAP</sequence>
<organism evidence="5 6">
    <name type="scientific">Lysobacter arenosi</name>
    <dbReference type="NCBI Taxonomy" id="2795387"/>
    <lineage>
        <taxon>Bacteria</taxon>
        <taxon>Pseudomonadati</taxon>
        <taxon>Pseudomonadota</taxon>
        <taxon>Gammaproteobacteria</taxon>
        <taxon>Lysobacterales</taxon>
        <taxon>Lysobacteraceae</taxon>
        <taxon>Lysobacter</taxon>
    </lineage>
</organism>
<evidence type="ECO:0000313" key="6">
    <source>
        <dbReference type="Proteomes" id="UP000663400"/>
    </source>
</evidence>
<evidence type="ECO:0000256" key="3">
    <source>
        <dbReference type="ARBA" id="ARBA00023163"/>
    </source>
</evidence>
<dbReference type="PROSITE" id="PS50995">
    <property type="entry name" value="HTH_MARR_2"/>
    <property type="match status" value="1"/>
</dbReference>
<dbReference type="Proteomes" id="UP000663400">
    <property type="component" value="Chromosome"/>
</dbReference>
<evidence type="ECO:0000313" key="5">
    <source>
        <dbReference type="EMBL" id="QSX73694.1"/>
    </source>
</evidence>
<accession>A0ABX7R9L5</accession>
<gene>
    <name evidence="5" type="ORF">HIV01_010625</name>
</gene>
<protein>
    <submittedName>
        <fullName evidence="5">Winged helix-turn-helix transcriptional regulator</fullName>
    </submittedName>
</protein>
<keyword evidence="2" id="KW-0238">DNA-binding</keyword>
<evidence type="ECO:0000259" key="4">
    <source>
        <dbReference type="PROSITE" id="PS50995"/>
    </source>
</evidence>
<dbReference type="InterPro" id="IPR036390">
    <property type="entry name" value="WH_DNA-bd_sf"/>
</dbReference>
<name>A0ABX7R9L5_9GAMM</name>
<dbReference type="PANTHER" id="PTHR35790">
    <property type="entry name" value="HTH-TYPE TRANSCRIPTIONAL REGULATOR PCHR"/>
    <property type="match status" value="1"/>
</dbReference>
<keyword evidence="1" id="KW-0805">Transcription regulation</keyword>
<dbReference type="PRINTS" id="PR00598">
    <property type="entry name" value="HTHMARR"/>
</dbReference>
<dbReference type="RefSeq" id="WP_200606969.1">
    <property type="nucleotide sequence ID" value="NZ_CP071517.1"/>
</dbReference>
<dbReference type="InterPro" id="IPR052067">
    <property type="entry name" value="Metal_resp_HTH_trans_reg"/>
</dbReference>
<dbReference type="InterPro" id="IPR036388">
    <property type="entry name" value="WH-like_DNA-bd_sf"/>
</dbReference>
<evidence type="ECO:0000256" key="1">
    <source>
        <dbReference type="ARBA" id="ARBA00023015"/>
    </source>
</evidence>
<dbReference type="SUPFAM" id="SSF46785">
    <property type="entry name" value="Winged helix' DNA-binding domain"/>
    <property type="match status" value="1"/>
</dbReference>
<dbReference type="InterPro" id="IPR000835">
    <property type="entry name" value="HTH_MarR-typ"/>
</dbReference>
<dbReference type="EMBL" id="CP071517">
    <property type="protein sequence ID" value="QSX73694.1"/>
    <property type="molecule type" value="Genomic_DNA"/>
</dbReference>
<evidence type="ECO:0000256" key="2">
    <source>
        <dbReference type="ARBA" id="ARBA00023125"/>
    </source>
</evidence>
<keyword evidence="6" id="KW-1185">Reference proteome</keyword>
<feature type="domain" description="HTH marR-type" evidence="4">
    <location>
        <begin position="25"/>
        <end position="158"/>
    </location>
</feature>
<proteinExistence type="predicted"/>
<keyword evidence="3" id="KW-0804">Transcription</keyword>